<sequence length="238" mass="27079">MLMAISLRFLSSWMPMAFLLIHWRLKALWVPIIYVAGCVLAIICSIVAVSMIQRYRMEGYLRDQYFNLIREEMKTEFPPTVLSVLQSENCCSWFGPTDFAPNEVLDISDRVNKDYTFMKNLASCYGNVYVVSEDTGMLTFSPSKPAEDVPKDCGSLYKRIANRVCNYIVYMTIVLCVLSIVIVILYALIYIKIRANPVAPDANRKEERTQALSDEPSDSPNLSDPNTLPRSIDDQLSD</sequence>
<accession>A0ABP1RF95</accession>
<comment type="caution">
    <text evidence="3">The sequence shown here is derived from an EMBL/GenBank/DDBJ whole genome shotgun (WGS) entry which is preliminary data.</text>
</comment>
<gene>
    <name evidence="3" type="ORF">ODALV1_LOCUS21447</name>
</gene>
<keyword evidence="2" id="KW-0472">Membrane</keyword>
<evidence type="ECO:0000256" key="1">
    <source>
        <dbReference type="SAM" id="MobiDB-lite"/>
    </source>
</evidence>
<evidence type="ECO:0000313" key="4">
    <source>
        <dbReference type="Proteomes" id="UP001642540"/>
    </source>
</evidence>
<keyword evidence="4" id="KW-1185">Reference proteome</keyword>
<keyword evidence="2" id="KW-0812">Transmembrane</keyword>
<feature type="transmembrane region" description="Helical" evidence="2">
    <location>
        <begin position="31"/>
        <end position="52"/>
    </location>
</feature>
<evidence type="ECO:0000256" key="2">
    <source>
        <dbReference type="SAM" id="Phobius"/>
    </source>
</evidence>
<feature type="compositionally biased region" description="Polar residues" evidence="1">
    <location>
        <begin position="218"/>
        <end position="229"/>
    </location>
</feature>
<name>A0ABP1RF95_9HEXA</name>
<protein>
    <recommendedName>
        <fullName evidence="5">CD63 antigen</fullName>
    </recommendedName>
</protein>
<reference evidence="3 4" key="1">
    <citation type="submission" date="2024-08" db="EMBL/GenBank/DDBJ databases">
        <authorList>
            <person name="Cucini C."/>
            <person name="Frati F."/>
        </authorList>
    </citation>
    <scope>NUCLEOTIDE SEQUENCE [LARGE SCALE GENOMIC DNA]</scope>
</reference>
<dbReference type="Proteomes" id="UP001642540">
    <property type="component" value="Unassembled WGS sequence"/>
</dbReference>
<organism evidence="3 4">
    <name type="scientific">Orchesella dallaii</name>
    <dbReference type="NCBI Taxonomy" id="48710"/>
    <lineage>
        <taxon>Eukaryota</taxon>
        <taxon>Metazoa</taxon>
        <taxon>Ecdysozoa</taxon>
        <taxon>Arthropoda</taxon>
        <taxon>Hexapoda</taxon>
        <taxon>Collembola</taxon>
        <taxon>Entomobryomorpha</taxon>
        <taxon>Entomobryoidea</taxon>
        <taxon>Orchesellidae</taxon>
        <taxon>Orchesellinae</taxon>
        <taxon>Orchesella</taxon>
    </lineage>
</organism>
<dbReference type="EMBL" id="CAXLJM020000072">
    <property type="protein sequence ID" value="CAL8126546.1"/>
    <property type="molecule type" value="Genomic_DNA"/>
</dbReference>
<feature type="region of interest" description="Disordered" evidence="1">
    <location>
        <begin position="201"/>
        <end position="238"/>
    </location>
</feature>
<feature type="transmembrane region" description="Helical" evidence="2">
    <location>
        <begin position="167"/>
        <end position="191"/>
    </location>
</feature>
<evidence type="ECO:0000313" key="3">
    <source>
        <dbReference type="EMBL" id="CAL8126546.1"/>
    </source>
</evidence>
<evidence type="ECO:0008006" key="5">
    <source>
        <dbReference type="Google" id="ProtNLM"/>
    </source>
</evidence>
<keyword evidence="2" id="KW-1133">Transmembrane helix</keyword>
<proteinExistence type="predicted"/>